<evidence type="ECO:0000313" key="5">
    <source>
        <dbReference type="Proteomes" id="UP001155483"/>
    </source>
</evidence>
<dbReference type="AlphaFoldDB" id="A0A9X2XRT2"/>
<reference evidence="4" key="2">
    <citation type="submission" date="2023-04" db="EMBL/GenBank/DDBJ databases">
        <title>Paracnuella aquatica gen. nov., sp. nov., a member of the family Chitinophagaceae isolated from a hot spring.</title>
        <authorList>
            <person name="Wang C."/>
        </authorList>
    </citation>
    <scope>NUCLEOTIDE SEQUENCE</scope>
    <source>
        <strain evidence="4">LB-8</strain>
    </source>
</reference>
<dbReference type="Proteomes" id="UP001155483">
    <property type="component" value="Unassembled WGS sequence"/>
</dbReference>
<accession>A0A9X2XRT2</accession>
<dbReference type="InterPro" id="IPR019554">
    <property type="entry name" value="Soluble_ligand-bd"/>
</dbReference>
<feature type="domain" description="Soluble ligand binding" evidence="3">
    <location>
        <begin position="125"/>
        <end position="173"/>
    </location>
</feature>
<dbReference type="InterPro" id="IPR003715">
    <property type="entry name" value="Poly_export_N"/>
</dbReference>
<name>A0A9X2XRT2_9BACT</name>
<proteinExistence type="predicted"/>
<dbReference type="Gene3D" id="3.10.560.10">
    <property type="entry name" value="Outer membrane lipoprotein wza domain like"/>
    <property type="match status" value="1"/>
</dbReference>
<dbReference type="GO" id="GO:0015159">
    <property type="term" value="F:polysaccharide transmembrane transporter activity"/>
    <property type="evidence" value="ECO:0007669"/>
    <property type="project" value="InterPro"/>
</dbReference>
<dbReference type="Pfam" id="PF02563">
    <property type="entry name" value="Poly_export"/>
    <property type="match status" value="1"/>
</dbReference>
<dbReference type="PANTHER" id="PTHR33619:SF3">
    <property type="entry name" value="POLYSACCHARIDE EXPORT PROTEIN GFCE-RELATED"/>
    <property type="match status" value="1"/>
</dbReference>
<dbReference type="Pfam" id="PF10531">
    <property type="entry name" value="SLBB"/>
    <property type="match status" value="1"/>
</dbReference>
<evidence type="ECO:0000259" key="3">
    <source>
        <dbReference type="Pfam" id="PF10531"/>
    </source>
</evidence>
<reference evidence="4" key="1">
    <citation type="submission" date="2022-09" db="EMBL/GenBank/DDBJ databases">
        <authorList>
            <person name="Yuan C."/>
            <person name="Ke Z."/>
        </authorList>
    </citation>
    <scope>NUCLEOTIDE SEQUENCE</scope>
    <source>
        <strain evidence="4">LB-8</strain>
    </source>
</reference>
<keyword evidence="1" id="KW-0732">Signal</keyword>
<evidence type="ECO:0000256" key="1">
    <source>
        <dbReference type="ARBA" id="ARBA00022729"/>
    </source>
</evidence>
<gene>
    <name evidence="4" type="ORF">OCK74_00140</name>
</gene>
<evidence type="ECO:0000259" key="2">
    <source>
        <dbReference type="Pfam" id="PF02563"/>
    </source>
</evidence>
<dbReference type="PANTHER" id="PTHR33619">
    <property type="entry name" value="POLYSACCHARIDE EXPORT PROTEIN GFCE-RELATED"/>
    <property type="match status" value="1"/>
</dbReference>
<dbReference type="InterPro" id="IPR049712">
    <property type="entry name" value="Poly_export"/>
</dbReference>
<dbReference type="EMBL" id="JAOTIF010000001">
    <property type="protein sequence ID" value="MCU7547496.1"/>
    <property type="molecule type" value="Genomic_DNA"/>
</dbReference>
<organism evidence="4 5">
    <name type="scientific">Paraflavisolibacter caeni</name>
    <dbReference type="NCBI Taxonomy" id="2982496"/>
    <lineage>
        <taxon>Bacteria</taxon>
        <taxon>Pseudomonadati</taxon>
        <taxon>Bacteroidota</taxon>
        <taxon>Chitinophagia</taxon>
        <taxon>Chitinophagales</taxon>
        <taxon>Chitinophagaceae</taxon>
        <taxon>Paraflavisolibacter</taxon>
    </lineage>
</organism>
<dbReference type="RefSeq" id="WP_279294944.1">
    <property type="nucleotide sequence ID" value="NZ_JAOTIF010000001.1"/>
</dbReference>
<protein>
    <submittedName>
        <fullName evidence="4">Polysaccharide biosynthesis/export family protein</fullName>
    </submittedName>
</protein>
<comment type="caution">
    <text evidence="4">The sequence shown here is derived from an EMBL/GenBank/DDBJ whole genome shotgun (WGS) entry which is preliminary data.</text>
</comment>
<sequence>MSTKNVLYFNNIHDTSLVAAQSNTEYVLQRNDWLSISVSSLSSQAAEVFNAPNFATNISSFSANNHSSVEGYLVSNDGSIRFPMLGNIKAAGLTKKILEEEIAHQLIDRKLLFDPIVNIRHLNFRVTVLGEVGRPGVINVPSEQISILEAIGQAGDITIYGKRENVVLIRQEGDRKTVVRLNLNSSDILQSPYFFLRTNDVLYVEPGKAKAAAGSRGQQLLPAILSAVSIAVVVITKLIK</sequence>
<feature type="domain" description="Polysaccharide export protein N-terminal" evidence="2">
    <location>
        <begin position="21"/>
        <end position="120"/>
    </location>
</feature>
<evidence type="ECO:0000313" key="4">
    <source>
        <dbReference type="EMBL" id="MCU7547496.1"/>
    </source>
</evidence>
<keyword evidence="5" id="KW-1185">Reference proteome</keyword>